<name>A0ABW4KV01_9BURK</name>
<organism evidence="3 4">
    <name type="scientific">Ottowia flava</name>
    <dbReference type="NCBI Taxonomy" id="2675430"/>
    <lineage>
        <taxon>Bacteria</taxon>
        <taxon>Pseudomonadati</taxon>
        <taxon>Pseudomonadota</taxon>
        <taxon>Betaproteobacteria</taxon>
        <taxon>Burkholderiales</taxon>
        <taxon>Comamonadaceae</taxon>
        <taxon>Ottowia</taxon>
    </lineage>
</organism>
<accession>A0ABW4KV01</accession>
<comment type="caution">
    <text evidence="3">The sequence shown here is derived from an EMBL/GenBank/DDBJ whole genome shotgun (WGS) entry which is preliminary data.</text>
</comment>
<dbReference type="Proteomes" id="UP001597304">
    <property type="component" value="Unassembled WGS sequence"/>
</dbReference>
<evidence type="ECO:0000256" key="2">
    <source>
        <dbReference type="ARBA" id="ARBA00023239"/>
    </source>
</evidence>
<proteinExistence type="predicted"/>
<dbReference type="EMBL" id="JBHUEJ010000024">
    <property type="protein sequence ID" value="MFD1711333.1"/>
    <property type="molecule type" value="Genomic_DNA"/>
</dbReference>
<dbReference type="InterPro" id="IPR006840">
    <property type="entry name" value="ChaC"/>
</dbReference>
<keyword evidence="2" id="KW-0456">Lyase</keyword>
<dbReference type="Gene3D" id="3.10.490.10">
    <property type="entry name" value="Gamma-glutamyl cyclotransferase-like"/>
    <property type="match status" value="1"/>
</dbReference>
<dbReference type="Pfam" id="PF04752">
    <property type="entry name" value="ChaC"/>
    <property type="match status" value="1"/>
</dbReference>
<dbReference type="SUPFAM" id="SSF110857">
    <property type="entry name" value="Gamma-glutamyl cyclotransferase-like"/>
    <property type="match status" value="1"/>
</dbReference>
<dbReference type="PANTHER" id="PTHR12192">
    <property type="entry name" value="CATION TRANSPORT PROTEIN CHAC-RELATED"/>
    <property type="match status" value="1"/>
</dbReference>
<dbReference type="EC" id="4.3.2.7" evidence="1"/>
<reference evidence="4" key="1">
    <citation type="journal article" date="2019" name="Int. J. Syst. Evol. Microbiol.">
        <title>The Global Catalogue of Microorganisms (GCM) 10K type strain sequencing project: providing services to taxonomists for standard genome sequencing and annotation.</title>
        <authorList>
            <consortium name="The Broad Institute Genomics Platform"/>
            <consortium name="The Broad Institute Genome Sequencing Center for Infectious Disease"/>
            <person name="Wu L."/>
            <person name="Ma J."/>
        </authorList>
    </citation>
    <scope>NUCLEOTIDE SEQUENCE [LARGE SCALE GENOMIC DNA]</scope>
    <source>
        <strain evidence="4">LMG 29247</strain>
    </source>
</reference>
<dbReference type="PANTHER" id="PTHR12192:SF2">
    <property type="entry name" value="GLUTATHIONE-SPECIFIC GAMMA-GLUTAMYLCYCLOTRANSFERASE 2"/>
    <property type="match status" value="1"/>
</dbReference>
<keyword evidence="4" id="KW-1185">Reference proteome</keyword>
<dbReference type="InterPro" id="IPR036568">
    <property type="entry name" value="GGCT-like_sf"/>
</dbReference>
<dbReference type="InterPro" id="IPR013024">
    <property type="entry name" value="GGCT-like"/>
</dbReference>
<dbReference type="CDD" id="cd06661">
    <property type="entry name" value="GGCT_like"/>
    <property type="match status" value="1"/>
</dbReference>
<sequence>MQPGDTTAYAPYAHLRQPGRDPLDMLAAARRQWHAVAGAQPDLWVFGYASLIWRPDFDFAERHATRVHGWHRALAMWSRVNRGTPEVPGLVFALLPGGSCQGVVFRIPRETAEAVFDTLWAREMPSGVYDPRWLPCATPHGTVPALAFTLSRRSPSHTGELTAEQYRHIFRHATGRYGSTLDYARQTQGSLRSHGVTDRRLDALLRHAEADDAR</sequence>
<evidence type="ECO:0000313" key="3">
    <source>
        <dbReference type="EMBL" id="MFD1711333.1"/>
    </source>
</evidence>
<dbReference type="RefSeq" id="WP_370512958.1">
    <property type="nucleotide sequence ID" value="NZ_JBHUEJ010000024.1"/>
</dbReference>
<gene>
    <name evidence="3" type="ORF">ACFSF0_12000</name>
</gene>
<protein>
    <recommendedName>
        <fullName evidence="1">glutathione-specific gamma-glutamylcyclotransferase</fullName>
        <ecNumber evidence="1">4.3.2.7</ecNumber>
    </recommendedName>
</protein>
<evidence type="ECO:0000256" key="1">
    <source>
        <dbReference type="ARBA" id="ARBA00012344"/>
    </source>
</evidence>
<evidence type="ECO:0000313" key="4">
    <source>
        <dbReference type="Proteomes" id="UP001597304"/>
    </source>
</evidence>